<keyword evidence="8" id="KW-0282">Flagellum</keyword>
<evidence type="ECO:0000313" key="9">
    <source>
        <dbReference type="Proteomes" id="UP000221165"/>
    </source>
</evidence>
<keyword evidence="2" id="KW-0853">WD repeat</keyword>
<dbReference type="InterPro" id="IPR015943">
    <property type="entry name" value="WD40/YVTN_repeat-like_dom_sf"/>
</dbReference>
<dbReference type="RefSeq" id="XP_067920047.1">
    <property type="nucleotide sequence ID" value="XM_068067971.1"/>
</dbReference>
<sequence>MNGRVRAAQVDGNKSGTVLDGKSGVYCIASNPPGSLLVTGHLDGSVLLSCTDAPLSRFASREIYRFTAATTAVAYSRSCIAAISGWRLAIFDCNGTPVQVTDLEAAFSTPSPIGPLAFHPACDCLAVGSGEDIHLLEKTQPQEEGREPWKLTGEPVALEGVYGISTICWRPGGSDLFCGSRRGSVERCSAFVRRARWRKEFDFIFTSATQVCATRLRDAKTILLCSGGGTEGHADRMTTVAVHGDRFLVVRTDGEHLLLADIERERSSRIRRTWKTKEKVVFDPCGVCMIKYEDSSVAIVILGENEIAGQCPQERKRGVLAAYLTDASTVRYSVYEWQNMTTIRVSGRLLDVGKGKDGSYVALLRQADGTLTEQKLNTALVQLATCIEHKSYCQAISSLVDTWSSCTHEQERLCRSLAAAALSDGMLGVAHFCFAASRDLPKARYLKAATNQLREHAPGHSINGPSSGAHGPATADTVKQYLIDARFEESIRLADREGCGGISKMREEYQEWLLRTGQEEKAAEIQLSEGNFERAVELFMQGGLPSKASGIISTHPDINVFRAELVEATADSLMTCGLLDKAGDLYQVLGDTDAALAAYRQGHAYKKAVELSRQFCPVETRSIEKEWGEWLLSLHQPDAAINHFLEAACKREAVDAAMKAKNWNKAAQLVQDLVASEGGEIARPYLLELAQHCVAAGRLAEAESCFVQADSCTEAVLMYVRAGMVEKGLQVASEHLQERQVKNVVAQVAKQLEISNKLQDAEKAYLTVGLYDEAISLRKNHEQYPEMLQLVSQHRPELLGETYKVLAQEMEAKGNLMAAEQFYIEGGMWKSAVAMFRHLDKWEDAMRVARKEGGEAAYKKVVVALAHERSKLKGYEAAVELLQQYRLPEVAVEVATESKDFDLAFKIAEESAKHLATKVHLKLAAHYEDKGEFGAAENHFILGKKPSEAIEMYQHLHDWDAALRVAEAYDRDAIPALLISRAKNLLAEGDLKVHLAETEEKTRFKEVAAAVAWKLSDRDDSRLEAARLFQAAEQPEEAIKCLIACEEWEKAHQLARALAPECESRVKESHKRKLVAERDEEGLLALGEIHAVLELAAEEGSWERCLNLAQQRAPHEVPRLVNAYCQSLLQAGREEEGARVLLSFPDALAETENLALCRRICRSLHEASEDSGKEDTAAASMRTVKCLLLRLLSPADERVSISISVLHRQAAAASGGTDAIHLLIAHYRTVLDFSKQHLDLLRTTAAKTAVALLRPILVTTGILSGLPRCRYARAARADKAFYEAGLLCKQAGWTNMAFFFLNRYLDIMDMIDDPTAACLDPQDLGLTDIPPPDDLLIPGRHFL</sequence>
<evidence type="ECO:0000256" key="4">
    <source>
        <dbReference type="ARBA" id="ARBA00022803"/>
    </source>
</evidence>
<dbReference type="GO" id="GO:0005930">
    <property type="term" value="C:axoneme"/>
    <property type="evidence" value="ECO:0007669"/>
    <property type="project" value="TreeGrafter"/>
</dbReference>
<dbReference type="GO" id="GO:0030992">
    <property type="term" value="C:intraciliary transport particle B"/>
    <property type="evidence" value="ECO:0007669"/>
    <property type="project" value="TreeGrafter"/>
</dbReference>
<dbReference type="SUPFAM" id="SSF50978">
    <property type="entry name" value="WD40 repeat-like"/>
    <property type="match status" value="1"/>
</dbReference>
<evidence type="ECO:0000256" key="5">
    <source>
        <dbReference type="ARBA" id="ARBA00023069"/>
    </source>
</evidence>
<dbReference type="EMBL" id="MIGC01004209">
    <property type="protein sequence ID" value="PHJ18339.1"/>
    <property type="molecule type" value="Genomic_DNA"/>
</dbReference>
<gene>
    <name evidence="8" type="ORF">CSUI_007828</name>
</gene>
<dbReference type="Gene3D" id="1.25.40.470">
    <property type="match status" value="3"/>
</dbReference>
<comment type="similarity">
    <text evidence="7">Belongs to the IFT172 family.</text>
</comment>
<evidence type="ECO:0000256" key="6">
    <source>
        <dbReference type="ARBA" id="ARBA00023273"/>
    </source>
</evidence>
<keyword evidence="4" id="KW-0802">TPR repeat</keyword>
<dbReference type="GO" id="GO:0036064">
    <property type="term" value="C:ciliary basal body"/>
    <property type="evidence" value="ECO:0007669"/>
    <property type="project" value="TreeGrafter"/>
</dbReference>
<comment type="caution">
    <text evidence="8">The sequence shown here is derived from an EMBL/GenBank/DDBJ whole genome shotgun (WGS) entry which is preliminary data.</text>
</comment>
<keyword evidence="3" id="KW-0677">Repeat</keyword>
<protein>
    <submittedName>
        <fullName evidence="8">Intraflagellar transport protein 172</fullName>
    </submittedName>
</protein>
<dbReference type="Proteomes" id="UP000221165">
    <property type="component" value="Unassembled WGS sequence"/>
</dbReference>
<dbReference type="PANTHER" id="PTHR15722:SF2">
    <property type="entry name" value="INTRAFLAGELLAR TRANSPORT PROTEIN 172 HOMOLOG"/>
    <property type="match status" value="1"/>
</dbReference>
<evidence type="ECO:0000256" key="3">
    <source>
        <dbReference type="ARBA" id="ARBA00022737"/>
    </source>
</evidence>
<dbReference type="PANTHER" id="PTHR15722">
    <property type="entry name" value="IFT140/172-RELATED"/>
    <property type="match status" value="1"/>
</dbReference>
<keyword evidence="5" id="KW-0969">Cilium</keyword>
<keyword evidence="6" id="KW-0966">Cell projection</keyword>
<accession>A0A2C6KMH1</accession>
<dbReference type="OrthoDB" id="2186662at2759"/>
<evidence type="ECO:0000256" key="7">
    <source>
        <dbReference type="ARBA" id="ARBA00038130"/>
    </source>
</evidence>
<dbReference type="VEuPathDB" id="ToxoDB:CSUI_007828"/>
<dbReference type="Gene3D" id="2.130.10.10">
    <property type="entry name" value="YVTN repeat-like/Quinoprotein amine dehydrogenase"/>
    <property type="match status" value="1"/>
</dbReference>
<name>A0A2C6KMH1_9APIC</name>
<organism evidence="8 9">
    <name type="scientific">Cystoisospora suis</name>
    <dbReference type="NCBI Taxonomy" id="483139"/>
    <lineage>
        <taxon>Eukaryota</taxon>
        <taxon>Sar</taxon>
        <taxon>Alveolata</taxon>
        <taxon>Apicomplexa</taxon>
        <taxon>Conoidasida</taxon>
        <taxon>Coccidia</taxon>
        <taxon>Eucoccidiorida</taxon>
        <taxon>Eimeriorina</taxon>
        <taxon>Sarcocystidae</taxon>
        <taxon>Cystoisospora</taxon>
    </lineage>
</organism>
<dbReference type="GO" id="GO:0042073">
    <property type="term" value="P:intraciliary transport"/>
    <property type="evidence" value="ECO:0007669"/>
    <property type="project" value="TreeGrafter"/>
</dbReference>
<dbReference type="GeneID" id="94431182"/>
<reference evidence="8 9" key="1">
    <citation type="journal article" date="2017" name="Int. J. Parasitol.">
        <title>The genome of the protozoan parasite Cystoisospora suis and a reverse vaccinology approach to identify vaccine candidates.</title>
        <authorList>
            <person name="Palmieri N."/>
            <person name="Shrestha A."/>
            <person name="Ruttkowski B."/>
            <person name="Beck T."/>
            <person name="Vogl C."/>
            <person name="Tomley F."/>
            <person name="Blake D.P."/>
            <person name="Joachim A."/>
        </authorList>
    </citation>
    <scope>NUCLEOTIDE SEQUENCE [LARGE SCALE GENOMIC DNA]</scope>
    <source>
        <strain evidence="8 9">Wien I</strain>
    </source>
</reference>
<comment type="subcellular location">
    <subcellularLocation>
        <location evidence="1">Cell projection</location>
        <location evidence="1">Cilium</location>
    </subcellularLocation>
</comment>
<evidence type="ECO:0000256" key="1">
    <source>
        <dbReference type="ARBA" id="ARBA00004138"/>
    </source>
</evidence>
<proteinExistence type="inferred from homology"/>
<dbReference type="InterPro" id="IPR036322">
    <property type="entry name" value="WD40_repeat_dom_sf"/>
</dbReference>
<keyword evidence="9" id="KW-1185">Reference proteome</keyword>
<evidence type="ECO:0000313" key="8">
    <source>
        <dbReference type="EMBL" id="PHJ18339.1"/>
    </source>
</evidence>
<evidence type="ECO:0000256" key="2">
    <source>
        <dbReference type="ARBA" id="ARBA00022574"/>
    </source>
</evidence>